<keyword evidence="1" id="KW-0732">Signal</keyword>
<protein>
    <submittedName>
        <fullName evidence="2">Uncharacterized protein</fullName>
    </submittedName>
</protein>
<feature type="signal peptide" evidence="1">
    <location>
        <begin position="1"/>
        <end position="16"/>
    </location>
</feature>
<accession>A0ABQ7G2E2</accession>
<reference evidence="2" key="1">
    <citation type="submission" date="2017-08" db="EMBL/GenBank/DDBJ databases">
        <authorList>
            <person name="Polle J.E."/>
            <person name="Barry K."/>
            <person name="Cushman J."/>
            <person name="Schmutz J."/>
            <person name="Tran D."/>
            <person name="Hathwaick L.T."/>
            <person name="Yim W.C."/>
            <person name="Jenkins J."/>
            <person name="Mckie-Krisberg Z.M."/>
            <person name="Prochnik S."/>
            <person name="Lindquist E."/>
            <person name="Dockter R.B."/>
            <person name="Adam C."/>
            <person name="Molina H."/>
            <person name="Bunkerborg J."/>
            <person name="Jin E."/>
            <person name="Buchheim M."/>
            <person name="Magnuson J."/>
        </authorList>
    </citation>
    <scope>NUCLEOTIDE SEQUENCE</scope>
    <source>
        <strain evidence="2">CCAP 19/18</strain>
    </source>
</reference>
<evidence type="ECO:0000313" key="2">
    <source>
        <dbReference type="EMBL" id="KAF5828768.1"/>
    </source>
</evidence>
<dbReference type="Proteomes" id="UP000815325">
    <property type="component" value="Unassembled WGS sequence"/>
</dbReference>
<evidence type="ECO:0000313" key="3">
    <source>
        <dbReference type="Proteomes" id="UP000815325"/>
    </source>
</evidence>
<name>A0ABQ7G2E2_DUNSA</name>
<comment type="caution">
    <text evidence="2">The sequence shown here is derived from an EMBL/GenBank/DDBJ whole genome shotgun (WGS) entry which is preliminary data.</text>
</comment>
<gene>
    <name evidence="2" type="ORF">DUNSADRAFT_17100</name>
</gene>
<proteinExistence type="predicted"/>
<feature type="chain" id="PRO_5045163602" evidence="1">
    <location>
        <begin position="17"/>
        <end position="72"/>
    </location>
</feature>
<dbReference type="EMBL" id="MU070249">
    <property type="protein sequence ID" value="KAF5828768.1"/>
    <property type="molecule type" value="Genomic_DNA"/>
</dbReference>
<feature type="non-terminal residue" evidence="2">
    <location>
        <position position="1"/>
    </location>
</feature>
<keyword evidence="3" id="KW-1185">Reference proteome</keyword>
<organism evidence="2 3">
    <name type="scientific">Dunaliella salina</name>
    <name type="common">Green alga</name>
    <name type="synonym">Protococcus salinus</name>
    <dbReference type="NCBI Taxonomy" id="3046"/>
    <lineage>
        <taxon>Eukaryota</taxon>
        <taxon>Viridiplantae</taxon>
        <taxon>Chlorophyta</taxon>
        <taxon>core chlorophytes</taxon>
        <taxon>Chlorophyceae</taxon>
        <taxon>CS clade</taxon>
        <taxon>Chlamydomonadales</taxon>
        <taxon>Dunaliellaceae</taxon>
        <taxon>Dunaliella</taxon>
    </lineage>
</organism>
<sequence>IWRWIWHLLQLSSVRYQGPVHRAIWWLECGKEGQRQEPSICGFPAPKARRHCQSGGSSHPFCLFLCALVSGC</sequence>
<evidence type="ECO:0000256" key="1">
    <source>
        <dbReference type="SAM" id="SignalP"/>
    </source>
</evidence>